<dbReference type="Gene3D" id="3.90.1570.10">
    <property type="entry name" value="tt1808, chain A"/>
    <property type="match status" value="1"/>
</dbReference>
<comment type="caution">
    <text evidence="1">The sequence shown here is derived from an EMBL/GenBank/DDBJ whole genome shotgun (WGS) entry which is preliminary data.</text>
</comment>
<name>A0A4U3L6M4_9BACT</name>
<evidence type="ECO:0000313" key="1">
    <source>
        <dbReference type="EMBL" id="TKK70888.1"/>
    </source>
</evidence>
<dbReference type="EMBL" id="SZQL01000002">
    <property type="protein sequence ID" value="TKK70888.1"/>
    <property type="molecule type" value="Genomic_DNA"/>
</dbReference>
<keyword evidence="2" id="KW-1185">Reference proteome</keyword>
<evidence type="ECO:0000313" key="2">
    <source>
        <dbReference type="Proteomes" id="UP000305848"/>
    </source>
</evidence>
<dbReference type="InterPro" id="IPR012296">
    <property type="entry name" value="Nuclease_put_TT1808"/>
</dbReference>
<organism evidence="1 2">
    <name type="scientific">Ilyomonas limi</name>
    <dbReference type="NCBI Taxonomy" id="2575867"/>
    <lineage>
        <taxon>Bacteria</taxon>
        <taxon>Pseudomonadati</taxon>
        <taxon>Bacteroidota</taxon>
        <taxon>Chitinophagia</taxon>
        <taxon>Chitinophagales</taxon>
        <taxon>Chitinophagaceae</taxon>
        <taxon>Ilyomonas</taxon>
    </lineage>
</organism>
<proteinExistence type="predicted"/>
<dbReference type="AlphaFoldDB" id="A0A4U3L6M4"/>
<sequence length="71" mass="8501">METSLIPRYTYADYAQWKEDWELIKGYPYQLLPSARWQHNSVQVRLSKQAMDSFIKIATATAWYLQDWIGK</sequence>
<protein>
    <submittedName>
        <fullName evidence="1">Uncharacterized protein</fullName>
    </submittedName>
</protein>
<dbReference type="Proteomes" id="UP000305848">
    <property type="component" value="Unassembled WGS sequence"/>
</dbReference>
<accession>A0A4U3L6M4</accession>
<gene>
    <name evidence="1" type="ORF">FC093_04120</name>
</gene>
<dbReference type="OrthoDB" id="9808428at2"/>
<reference evidence="1 2" key="1">
    <citation type="submission" date="2019-05" db="EMBL/GenBank/DDBJ databases">
        <title>Panacibacter sp. strain 17mud1-8 Genome sequencing and assembly.</title>
        <authorList>
            <person name="Chhetri G."/>
        </authorList>
    </citation>
    <scope>NUCLEOTIDE SEQUENCE [LARGE SCALE GENOMIC DNA]</scope>
    <source>
        <strain evidence="1 2">17mud1-8</strain>
    </source>
</reference>
<dbReference type="RefSeq" id="WP_137260487.1">
    <property type="nucleotide sequence ID" value="NZ_SZQL01000002.1"/>
</dbReference>